<accession>A0A8R1Z2C0</accession>
<sequence length="881" mass="95080">MPITKDVTVPLFAAILWGEQQYAEDACNHLPVIYGEGIATKLKARLGVEAKFCSETAGGRVSILASATVDGATLLPMALHVGPRTLPIRSVIHVDVRGGKVSMSTCRFDTGTAADTLVKSESIPKAGAKHLQRCILALHAARSSQECCPAYTALAAAEICRVVQQGMTAEEVMEKEREMGEPLFDPRPEEYGQPGEQRGLDDEEAANLARLTTTPTDTIMVDALLDVPPSTTRQSAPARPHALPTRMRSASHAGASSRLDVSMASSTASVRKALGRVGLDEKEEEAMDNSAMEESLLTAAARSPVRSEDVAIVEEDEEMQLARGAPLDDTMHSAGGRLSIVLDDEEEMDYSWVAPLDATMRSAGGRRSLANPDALEEEDEVMPLAASDRKSRRYVRVRHRLGQSAGTNDAAAPAVPTESEVAKVEDPKERKEAESIEEPEKVEEPTEPQDHQDPKEIDEDPKEIPLAPPSPHTTRRILAARRSSGFIPPRADAVPAAAAAPVEPDATEGETAEEHKEEEYAPPIENGHSPDHYREDSPPPADFHDNDDAFALPDDASRPGTPRRYRILLVPLKWISPEMEEHACSPLKRSRMTIDALEKQLAEAVTAYDNEKFLHACERRAHRRDMVLLEEEWSSRAGARADTYRLAAEIEALEIEVAEEKARAHAAHQVRLRAAIAIAAAAAVAAAVQRVAQALAPAVAAAPAPGAIPVPALGAPVVPAAPAPNAQFAADMAAIKARLLTYLNAPGVVTKVNGKASERLSKDWRSLTITAGHRLKKVKEVAAIGAARITAATVADPANLAQLTDFYFEATVTLNEYDELAERVEAFGAKIVDEYDRTGRKVAWSKPRYGDEYAAIKAMADEDLESLKDFGESCTALPLPL</sequence>
<feature type="region of interest" description="Disordered" evidence="1">
    <location>
        <begin position="229"/>
        <end position="262"/>
    </location>
</feature>
<feature type="region of interest" description="Disordered" evidence="1">
    <location>
        <begin position="371"/>
        <end position="390"/>
    </location>
</feature>
<accession>A0A2A6CG15</accession>
<dbReference type="AlphaFoldDB" id="A0A2A6CG15"/>
<feature type="region of interest" description="Disordered" evidence="1">
    <location>
        <begin position="400"/>
        <end position="557"/>
    </location>
</feature>
<organism evidence="2 3">
    <name type="scientific">Pristionchus pacificus</name>
    <name type="common">Parasitic nematode worm</name>
    <dbReference type="NCBI Taxonomy" id="54126"/>
    <lineage>
        <taxon>Eukaryota</taxon>
        <taxon>Metazoa</taxon>
        <taxon>Ecdysozoa</taxon>
        <taxon>Nematoda</taxon>
        <taxon>Chromadorea</taxon>
        <taxon>Rhabditida</taxon>
        <taxon>Rhabditina</taxon>
        <taxon>Diplogasteromorpha</taxon>
        <taxon>Diplogasteroidea</taxon>
        <taxon>Neodiplogasteridae</taxon>
        <taxon>Pristionchus</taxon>
    </lineage>
</organism>
<evidence type="ECO:0000313" key="2">
    <source>
        <dbReference type="EnsemblMetazoa" id="PPA39224.1"/>
    </source>
</evidence>
<reference evidence="3" key="1">
    <citation type="journal article" date="2008" name="Nat. Genet.">
        <title>The Pristionchus pacificus genome provides a unique perspective on nematode lifestyle and parasitism.</title>
        <authorList>
            <person name="Dieterich C."/>
            <person name="Clifton S.W."/>
            <person name="Schuster L.N."/>
            <person name="Chinwalla A."/>
            <person name="Delehaunty K."/>
            <person name="Dinkelacker I."/>
            <person name="Fulton L."/>
            <person name="Fulton R."/>
            <person name="Godfrey J."/>
            <person name="Minx P."/>
            <person name="Mitreva M."/>
            <person name="Roeseler W."/>
            <person name="Tian H."/>
            <person name="Witte H."/>
            <person name="Yang S.P."/>
            <person name="Wilson R.K."/>
            <person name="Sommer R.J."/>
        </authorList>
    </citation>
    <scope>NUCLEOTIDE SEQUENCE [LARGE SCALE GENOMIC DNA]</scope>
    <source>
        <strain evidence="3">PS312</strain>
    </source>
</reference>
<dbReference type="EnsemblMetazoa" id="PPA39224.1">
    <property type="protein sequence ID" value="PPA39224.1"/>
    <property type="gene ID" value="WBGene00277593"/>
</dbReference>
<protein>
    <submittedName>
        <fullName evidence="2">Uncharacterized protein</fullName>
    </submittedName>
</protein>
<evidence type="ECO:0000256" key="1">
    <source>
        <dbReference type="SAM" id="MobiDB-lite"/>
    </source>
</evidence>
<gene>
    <name evidence="2" type="primary">WBGene00277593</name>
</gene>
<keyword evidence="3" id="KW-1185">Reference proteome</keyword>
<evidence type="ECO:0000313" key="3">
    <source>
        <dbReference type="Proteomes" id="UP000005239"/>
    </source>
</evidence>
<reference evidence="2" key="2">
    <citation type="submission" date="2022-06" db="UniProtKB">
        <authorList>
            <consortium name="EnsemblMetazoa"/>
        </authorList>
    </citation>
    <scope>IDENTIFICATION</scope>
    <source>
        <strain evidence="2">PS312</strain>
    </source>
</reference>
<feature type="compositionally biased region" description="Basic and acidic residues" evidence="1">
    <location>
        <begin position="420"/>
        <end position="455"/>
    </location>
</feature>
<dbReference type="Proteomes" id="UP000005239">
    <property type="component" value="Unassembled WGS sequence"/>
</dbReference>
<feature type="compositionally biased region" description="Basic and acidic residues" evidence="1">
    <location>
        <begin position="528"/>
        <end position="547"/>
    </location>
</feature>
<name>A0A2A6CG15_PRIPA</name>
<feature type="compositionally biased region" description="Low complexity" evidence="1">
    <location>
        <begin position="488"/>
        <end position="504"/>
    </location>
</feature>
<proteinExistence type="predicted"/>